<dbReference type="Pfam" id="PF11927">
    <property type="entry name" value="HODM_asu-like"/>
    <property type="match status" value="1"/>
</dbReference>
<dbReference type="InterPro" id="IPR021848">
    <property type="entry name" value="HODM_asu-like"/>
</dbReference>
<proteinExistence type="predicted"/>
<keyword evidence="2" id="KW-1185">Reference proteome</keyword>
<evidence type="ECO:0000313" key="1">
    <source>
        <dbReference type="EMBL" id="CAB9528468.1"/>
    </source>
</evidence>
<reference evidence="1" key="1">
    <citation type="submission" date="2020-06" db="EMBL/GenBank/DDBJ databases">
        <authorList>
            <consortium name="Plant Systems Biology data submission"/>
        </authorList>
    </citation>
    <scope>NUCLEOTIDE SEQUENCE</scope>
    <source>
        <strain evidence="1">D6</strain>
    </source>
</reference>
<dbReference type="AlphaFoldDB" id="A0A9N8EXA2"/>
<feature type="non-terminal residue" evidence="1">
    <location>
        <position position="153"/>
    </location>
</feature>
<comment type="caution">
    <text evidence="1">The sequence shown here is derived from an EMBL/GenBank/DDBJ whole genome shotgun (WGS) entry which is preliminary data.</text>
</comment>
<organism evidence="1 2">
    <name type="scientific">Seminavis robusta</name>
    <dbReference type="NCBI Taxonomy" id="568900"/>
    <lineage>
        <taxon>Eukaryota</taxon>
        <taxon>Sar</taxon>
        <taxon>Stramenopiles</taxon>
        <taxon>Ochrophyta</taxon>
        <taxon>Bacillariophyta</taxon>
        <taxon>Bacillariophyceae</taxon>
        <taxon>Bacillariophycidae</taxon>
        <taxon>Naviculales</taxon>
        <taxon>Naviculaceae</taxon>
        <taxon>Seminavis</taxon>
    </lineage>
</organism>
<accession>A0A9N8EXA2</accession>
<dbReference type="OrthoDB" id="497541at2759"/>
<name>A0A9N8EXA2_9STRA</name>
<protein>
    <submittedName>
        <fullName evidence="1">Uncharacterized protein</fullName>
    </submittedName>
</protein>
<dbReference type="Proteomes" id="UP001153069">
    <property type="component" value="Unassembled WGS sequence"/>
</dbReference>
<evidence type="ECO:0000313" key="2">
    <source>
        <dbReference type="Proteomes" id="UP001153069"/>
    </source>
</evidence>
<gene>
    <name evidence="1" type="ORF">SEMRO_2234_G320120.1</name>
</gene>
<dbReference type="EMBL" id="CAICTM010002232">
    <property type="protein sequence ID" value="CAB9528468.1"/>
    <property type="molecule type" value="Genomic_DNA"/>
</dbReference>
<sequence length="153" mass="17627">MMYCSSAGLLGGPDFGKYPLAARWLEAGISGQDTPGMLRAGLKRLGDSKFFLVEEPFRLQEELTMKKKALDDPERFPTVFVAESDDKCLQAQQECLKLFLDYLPRRYPDLYSFDKEQNSIHVKCMDTTFHISDYSERPLELCERIVQEDLVLM</sequence>